<reference evidence="9 10" key="1">
    <citation type="submission" date="2020-07" db="EMBL/GenBank/DDBJ databases">
        <title>Metarhizium humberi genome.</title>
        <authorList>
            <person name="Lysoe E."/>
        </authorList>
    </citation>
    <scope>NUCLEOTIDE SEQUENCE [LARGE SCALE GENOMIC DNA]</scope>
    <source>
        <strain evidence="9 10">ESALQ1638</strain>
    </source>
</reference>
<feature type="transmembrane region" description="Helical" evidence="7">
    <location>
        <begin position="281"/>
        <end position="304"/>
    </location>
</feature>
<name>A0A9P8M2P0_9HYPO</name>
<dbReference type="Pfam" id="PF20684">
    <property type="entry name" value="Fung_rhodopsin"/>
    <property type="match status" value="1"/>
</dbReference>
<evidence type="ECO:0000313" key="10">
    <source>
        <dbReference type="Proteomes" id="UP000764110"/>
    </source>
</evidence>
<dbReference type="InterPro" id="IPR049326">
    <property type="entry name" value="Rhodopsin_dom_fungi"/>
</dbReference>
<comment type="subcellular location">
    <subcellularLocation>
        <location evidence="1">Membrane</location>
        <topology evidence="1">Multi-pass membrane protein</topology>
    </subcellularLocation>
</comment>
<keyword evidence="10" id="KW-1185">Reference proteome</keyword>
<dbReference type="GO" id="GO:0016020">
    <property type="term" value="C:membrane"/>
    <property type="evidence" value="ECO:0007669"/>
    <property type="project" value="UniProtKB-SubCell"/>
</dbReference>
<feature type="compositionally biased region" description="Basic and acidic residues" evidence="6">
    <location>
        <begin position="329"/>
        <end position="345"/>
    </location>
</feature>
<feature type="transmembrane region" description="Helical" evidence="7">
    <location>
        <begin position="204"/>
        <end position="227"/>
    </location>
</feature>
<comment type="similarity">
    <text evidence="5">Belongs to the SAT4 family.</text>
</comment>
<feature type="transmembrane region" description="Helical" evidence="7">
    <location>
        <begin position="120"/>
        <end position="141"/>
    </location>
</feature>
<protein>
    <recommendedName>
        <fullName evidence="8">Rhodopsin domain-containing protein</fullName>
    </recommendedName>
</protein>
<keyword evidence="2 7" id="KW-0812">Transmembrane</keyword>
<dbReference type="Proteomes" id="UP000764110">
    <property type="component" value="Unassembled WGS sequence"/>
</dbReference>
<feature type="domain" description="Rhodopsin" evidence="8">
    <location>
        <begin position="31"/>
        <end position="302"/>
    </location>
</feature>
<proteinExistence type="inferred from homology"/>
<feature type="transmembrane region" description="Helical" evidence="7">
    <location>
        <begin position="15"/>
        <end position="34"/>
    </location>
</feature>
<keyword evidence="4 7" id="KW-0472">Membrane</keyword>
<sequence length="380" mass="41935">MPAHQYYYQTPGHNIAAGVVLSSMVLIVVGARFWTRLWYRQGIKADDLLIIPATVGSPSAIPATRLVGRDRVLTVATGILIVYGTARHAIAHRTEIPAEHAKNPLAVHSDQLTLTSKIEYPISVMLPVILGCTKLSFLLFYKRIFAARSRGAVNMVLVGFMVLIGLWTVAFFFATVFYCKTNFFAIWGSALDLMTFCTKGMLRSLALCISDFITDVFIIVFPIPLIYRLELSPKKKAATAGIFLLGAVTVATSLARMITTIRIVKAGFDPNEDEVFVITTWVYWGMVECSTGILAACLPTLSFFTRSVVFERPWDTLASAFGTRPRSSPARDDGLSERIREEDTLPYKAGRGGAVQAHSKPRPSHDTTEEAYEMANGRPV</sequence>
<dbReference type="PANTHER" id="PTHR33048:SF157">
    <property type="entry name" value="INTEGRAL MEMBRANE PROTEIN"/>
    <property type="match status" value="1"/>
</dbReference>
<dbReference type="PANTHER" id="PTHR33048">
    <property type="entry name" value="PTH11-LIKE INTEGRAL MEMBRANE PROTEIN (AFU_ORTHOLOGUE AFUA_5G11245)"/>
    <property type="match status" value="1"/>
</dbReference>
<dbReference type="InterPro" id="IPR052337">
    <property type="entry name" value="SAT4-like"/>
</dbReference>
<evidence type="ECO:0000256" key="3">
    <source>
        <dbReference type="ARBA" id="ARBA00022989"/>
    </source>
</evidence>
<evidence type="ECO:0000313" key="9">
    <source>
        <dbReference type="EMBL" id="KAH0592920.1"/>
    </source>
</evidence>
<accession>A0A9P8M2P0</accession>
<evidence type="ECO:0000256" key="7">
    <source>
        <dbReference type="SAM" id="Phobius"/>
    </source>
</evidence>
<evidence type="ECO:0000256" key="4">
    <source>
        <dbReference type="ARBA" id="ARBA00023136"/>
    </source>
</evidence>
<evidence type="ECO:0000256" key="6">
    <source>
        <dbReference type="SAM" id="MobiDB-lite"/>
    </source>
</evidence>
<organism evidence="9 10">
    <name type="scientific">Metarhizium humberi</name>
    <dbReference type="NCBI Taxonomy" id="2596975"/>
    <lineage>
        <taxon>Eukaryota</taxon>
        <taxon>Fungi</taxon>
        <taxon>Dikarya</taxon>
        <taxon>Ascomycota</taxon>
        <taxon>Pezizomycotina</taxon>
        <taxon>Sordariomycetes</taxon>
        <taxon>Hypocreomycetidae</taxon>
        <taxon>Hypocreales</taxon>
        <taxon>Clavicipitaceae</taxon>
        <taxon>Metarhizium</taxon>
    </lineage>
</organism>
<dbReference type="EMBL" id="JACEFI010000025">
    <property type="protein sequence ID" value="KAH0592920.1"/>
    <property type="molecule type" value="Genomic_DNA"/>
</dbReference>
<feature type="transmembrane region" description="Helical" evidence="7">
    <location>
        <begin position="153"/>
        <end position="178"/>
    </location>
</feature>
<evidence type="ECO:0000256" key="1">
    <source>
        <dbReference type="ARBA" id="ARBA00004141"/>
    </source>
</evidence>
<evidence type="ECO:0000256" key="5">
    <source>
        <dbReference type="ARBA" id="ARBA00038359"/>
    </source>
</evidence>
<feature type="transmembrane region" description="Helical" evidence="7">
    <location>
        <begin position="239"/>
        <end position="261"/>
    </location>
</feature>
<evidence type="ECO:0000259" key="8">
    <source>
        <dbReference type="Pfam" id="PF20684"/>
    </source>
</evidence>
<feature type="region of interest" description="Disordered" evidence="6">
    <location>
        <begin position="321"/>
        <end position="380"/>
    </location>
</feature>
<evidence type="ECO:0000256" key="2">
    <source>
        <dbReference type="ARBA" id="ARBA00022692"/>
    </source>
</evidence>
<gene>
    <name evidence="9" type="ORF">MHUMG1_09373</name>
</gene>
<dbReference type="AlphaFoldDB" id="A0A9P8M2P0"/>
<comment type="caution">
    <text evidence="9">The sequence shown here is derived from an EMBL/GenBank/DDBJ whole genome shotgun (WGS) entry which is preliminary data.</text>
</comment>
<feature type="transmembrane region" description="Helical" evidence="7">
    <location>
        <begin position="72"/>
        <end position="90"/>
    </location>
</feature>
<keyword evidence="3 7" id="KW-1133">Transmembrane helix</keyword>